<keyword evidence="3" id="KW-1185">Reference proteome</keyword>
<keyword evidence="1" id="KW-0812">Transmembrane</keyword>
<organism evidence="2 3">
    <name type="scientific">Paraglomus brasilianum</name>
    <dbReference type="NCBI Taxonomy" id="144538"/>
    <lineage>
        <taxon>Eukaryota</taxon>
        <taxon>Fungi</taxon>
        <taxon>Fungi incertae sedis</taxon>
        <taxon>Mucoromycota</taxon>
        <taxon>Glomeromycotina</taxon>
        <taxon>Glomeromycetes</taxon>
        <taxon>Paraglomerales</taxon>
        <taxon>Paraglomeraceae</taxon>
        <taxon>Paraglomus</taxon>
    </lineage>
</organism>
<dbReference type="AlphaFoldDB" id="A0A9N9BZV0"/>
<feature type="transmembrane region" description="Helical" evidence="1">
    <location>
        <begin position="187"/>
        <end position="206"/>
    </location>
</feature>
<evidence type="ECO:0000256" key="1">
    <source>
        <dbReference type="SAM" id="Phobius"/>
    </source>
</evidence>
<comment type="caution">
    <text evidence="2">The sequence shown here is derived from an EMBL/GenBank/DDBJ whole genome shotgun (WGS) entry which is preliminary data.</text>
</comment>
<reference evidence="2" key="1">
    <citation type="submission" date="2021-06" db="EMBL/GenBank/DDBJ databases">
        <authorList>
            <person name="Kallberg Y."/>
            <person name="Tangrot J."/>
            <person name="Rosling A."/>
        </authorList>
    </citation>
    <scope>NUCLEOTIDE SEQUENCE</scope>
    <source>
        <strain evidence="2">BR232B</strain>
    </source>
</reference>
<feature type="transmembrane region" description="Helical" evidence="1">
    <location>
        <begin position="62"/>
        <end position="79"/>
    </location>
</feature>
<feature type="transmembrane region" description="Helical" evidence="1">
    <location>
        <begin position="218"/>
        <end position="237"/>
    </location>
</feature>
<sequence length="246" mass="27243">MDDDKVYLAKLASASQCYGLPYGYFGLICWGLSIVTISLTFANISLLTLWKCCQPSYKSLQLYLALPITALMVGPTVYTCLRCSAEWPVVFLAIGQLAPWSFKMLNDGFQSYKKSPTKKTRDKFYLIIGSFTTPVLTILGWVGFSTLSFYVREHWMWVIFVGGLVVPPLVIGVIWMSCGGELESATFCRMVLTIMLFIVASFHIVGSDILLARLTNNWSGLASTGAGLTSSIIFFVAKRIVFLVAT</sequence>
<name>A0A9N9BZV0_9GLOM</name>
<keyword evidence="1" id="KW-1133">Transmembrane helix</keyword>
<dbReference type="OrthoDB" id="2396694at2759"/>
<keyword evidence="1" id="KW-0472">Membrane</keyword>
<feature type="transmembrane region" description="Helical" evidence="1">
    <location>
        <begin position="155"/>
        <end position="175"/>
    </location>
</feature>
<evidence type="ECO:0000313" key="2">
    <source>
        <dbReference type="EMBL" id="CAG8585676.1"/>
    </source>
</evidence>
<gene>
    <name evidence="2" type="ORF">PBRASI_LOCUS6855</name>
</gene>
<dbReference type="Proteomes" id="UP000789739">
    <property type="component" value="Unassembled WGS sequence"/>
</dbReference>
<proteinExistence type="predicted"/>
<dbReference type="EMBL" id="CAJVPI010000968">
    <property type="protein sequence ID" value="CAG8585676.1"/>
    <property type="molecule type" value="Genomic_DNA"/>
</dbReference>
<protein>
    <submittedName>
        <fullName evidence="2">4840_t:CDS:1</fullName>
    </submittedName>
</protein>
<feature type="transmembrane region" description="Helical" evidence="1">
    <location>
        <begin position="24"/>
        <end position="50"/>
    </location>
</feature>
<evidence type="ECO:0000313" key="3">
    <source>
        <dbReference type="Proteomes" id="UP000789739"/>
    </source>
</evidence>
<accession>A0A9N9BZV0</accession>
<feature type="transmembrane region" description="Helical" evidence="1">
    <location>
        <begin position="123"/>
        <end position="143"/>
    </location>
</feature>